<organism evidence="6 7">
    <name type="scientific">Crucibulum laeve</name>
    <dbReference type="NCBI Taxonomy" id="68775"/>
    <lineage>
        <taxon>Eukaryota</taxon>
        <taxon>Fungi</taxon>
        <taxon>Dikarya</taxon>
        <taxon>Basidiomycota</taxon>
        <taxon>Agaricomycotina</taxon>
        <taxon>Agaricomycetes</taxon>
        <taxon>Agaricomycetidae</taxon>
        <taxon>Agaricales</taxon>
        <taxon>Agaricineae</taxon>
        <taxon>Nidulariaceae</taxon>
        <taxon>Crucibulum</taxon>
    </lineage>
</organism>
<evidence type="ECO:0000256" key="5">
    <source>
        <dbReference type="SAM" id="Phobius"/>
    </source>
</evidence>
<feature type="transmembrane region" description="Helical" evidence="5">
    <location>
        <begin position="32"/>
        <end position="50"/>
    </location>
</feature>
<name>A0A5C3LMX8_9AGAR</name>
<reference evidence="6 7" key="1">
    <citation type="journal article" date="2019" name="Nat. Ecol. Evol.">
        <title>Megaphylogeny resolves global patterns of mushroom evolution.</title>
        <authorList>
            <person name="Varga T."/>
            <person name="Krizsan K."/>
            <person name="Foldi C."/>
            <person name="Dima B."/>
            <person name="Sanchez-Garcia M."/>
            <person name="Sanchez-Ramirez S."/>
            <person name="Szollosi G.J."/>
            <person name="Szarkandi J.G."/>
            <person name="Papp V."/>
            <person name="Albert L."/>
            <person name="Andreopoulos W."/>
            <person name="Angelini C."/>
            <person name="Antonin V."/>
            <person name="Barry K.W."/>
            <person name="Bougher N.L."/>
            <person name="Buchanan P."/>
            <person name="Buyck B."/>
            <person name="Bense V."/>
            <person name="Catcheside P."/>
            <person name="Chovatia M."/>
            <person name="Cooper J."/>
            <person name="Damon W."/>
            <person name="Desjardin D."/>
            <person name="Finy P."/>
            <person name="Geml J."/>
            <person name="Haridas S."/>
            <person name="Hughes K."/>
            <person name="Justo A."/>
            <person name="Karasinski D."/>
            <person name="Kautmanova I."/>
            <person name="Kiss B."/>
            <person name="Kocsube S."/>
            <person name="Kotiranta H."/>
            <person name="LaButti K.M."/>
            <person name="Lechner B.E."/>
            <person name="Liimatainen K."/>
            <person name="Lipzen A."/>
            <person name="Lukacs Z."/>
            <person name="Mihaltcheva S."/>
            <person name="Morgado L.N."/>
            <person name="Niskanen T."/>
            <person name="Noordeloos M.E."/>
            <person name="Ohm R.A."/>
            <person name="Ortiz-Santana B."/>
            <person name="Ovrebo C."/>
            <person name="Racz N."/>
            <person name="Riley R."/>
            <person name="Savchenko A."/>
            <person name="Shiryaev A."/>
            <person name="Soop K."/>
            <person name="Spirin V."/>
            <person name="Szebenyi C."/>
            <person name="Tomsovsky M."/>
            <person name="Tulloss R.E."/>
            <person name="Uehling J."/>
            <person name="Grigoriev I.V."/>
            <person name="Vagvolgyi C."/>
            <person name="Papp T."/>
            <person name="Martin F.M."/>
            <person name="Miettinen O."/>
            <person name="Hibbett D.S."/>
            <person name="Nagy L.G."/>
        </authorList>
    </citation>
    <scope>NUCLEOTIDE SEQUENCE [LARGE SCALE GENOMIC DNA]</scope>
    <source>
        <strain evidence="6 7">CBS 166.37</strain>
    </source>
</reference>
<gene>
    <name evidence="6" type="ORF">BDQ12DRAFT_691248</name>
</gene>
<dbReference type="PANTHER" id="PTHR31465">
    <property type="entry name" value="PROTEIN RTA1-RELATED"/>
    <property type="match status" value="1"/>
</dbReference>
<protein>
    <submittedName>
        <fullName evidence="6">RTA1 like protein-domain-containing protein</fullName>
    </submittedName>
</protein>
<dbReference type="PANTHER" id="PTHR31465:SF11">
    <property type="entry name" value="DOMAIN PROTEIN, PUTATIVE (AFU_ORTHOLOGUE AFUA_3G10770)-RELATED"/>
    <property type="match status" value="1"/>
</dbReference>
<keyword evidence="7" id="KW-1185">Reference proteome</keyword>
<dbReference type="Proteomes" id="UP000308652">
    <property type="component" value="Unassembled WGS sequence"/>
</dbReference>
<feature type="transmembrane region" description="Helical" evidence="5">
    <location>
        <begin position="247"/>
        <end position="270"/>
    </location>
</feature>
<dbReference type="GO" id="GO:0005886">
    <property type="term" value="C:plasma membrane"/>
    <property type="evidence" value="ECO:0007669"/>
    <property type="project" value="TreeGrafter"/>
</dbReference>
<evidence type="ECO:0000256" key="3">
    <source>
        <dbReference type="ARBA" id="ARBA00022989"/>
    </source>
</evidence>
<evidence type="ECO:0000313" key="6">
    <source>
        <dbReference type="EMBL" id="TFK33316.1"/>
    </source>
</evidence>
<dbReference type="InterPro" id="IPR007568">
    <property type="entry name" value="RTA1"/>
</dbReference>
<dbReference type="EMBL" id="ML213650">
    <property type="protein sequence ID" value="TFK33316.1"/>
    <property type="molecule type" value="Genomic_DNA"/>
</dbReference>
<dbReference type="AlphaFoldDB" id="A0A5C3LMX8"/>
<proteinExistence type="predicted"/>
<dbReference type="STRING" id="68775.A0A5C3LMX8"/>
<comment type="subcellular location">
    <subcellularLocation>
        <location evidence="1">Membrane</location>
        <topology evidence="1">Multi-pass membrane protein</topology>
    </subcellularLocation>
</comment>
<feature type="transmembrane region" description="Helical" evidence="5">
    <location>
        <begin position="57"/>
        <end position="77"/>
    </location>
</feature>
<evidence type="ECO:0000256" key="4">
    <source>
        <dbReference type="ARBA" id="ARBA00023136"/>
    </source>
</evidence>
<dbReference type="Pfam" id="PF04479">
    <property type="entry name" value="RTA1"/>
    <property type="match status" value="1"/>
</dbReference>
<evidence type="ECO:0000256" key="2">
    <source>
        <dbReference type="ARBA" id="ARBA00022692"/>
    </source>
</evidence>
<dbReference type="OrthoDB" id="3358017at2759"/>
<keyword evidence="2 5" id="KW-0812">Transmembrane</keyword>
<evidence type="ECO:0000256" key="1">
    <source>
        <dbReference type="ARBA" id="ARBA00004141"/>
    </source>
</evidence>
<accession>A0A5C3LMX8</accession>
<feature type="transmembrane region" description="Helical" evidence="5">
    <location>
        <begin position="134"/>
        <end position="154"/>
    </location>
</feature>
<feature type="transmembrane region" description="Helical" evidence="5">
    <location>
        <begin position="89"/>
        <end position="113"/>
    </location>
</feature>
<feature type="transmembrane region" description="Helical" evidence="5">
    <location>
        <begin position="215"/>
        <end position="235"/>
    </location>
</feature>
<sequence length="301" mass="33102">MVAVDGDFILDLVSRANSAHKDTPYGYVPTEWITILFLVLFSISTLAHTGQLIYFRTWWMIPTVILCGGLEILGWSARLWSSISPMNSNAFTIQITATIIGPTPLVAANFIILGRIIRRLGPAYSRLSPSLCTSIDIISLVIQAVGGAMASIAVDPTPGGNVMLGGIIFQMTTITVYAISAAEFFFRYNKNAPVSPRRTVEGKPHMMRANMTPDLKMMSIALVFSTCILFIRAIYRTAELIDGWNGVIITTQVYFNIFDGAMIVLAVYTLNFAHPGRLLAGNSTIQEEEKMISFDSRSTEV</sequence>
<evidence type="ECO:0000313" key="7">
    <source>
        <dbReference type="Proteomes" id="UP000308652"/>
    </source>
</evidence>
<keyword evidence="3 5" id="KW-1133">Transmembrane helix</keyword>
<dbReference type="GO" id="GO:0000324">
    <property type="term" value="C:fungal-type vacuole"/>
    <property type="evidence" value="ECO:0007669"/>
    <property type="project" value="TreeGrafter"/>
</dbReference>
<feature type="transmembrane region" description="Helical" evidence="5">
    <location>
        <begin position="166"/>
        <end position="188"/>
    </location>
</feature>
<keyword evidence="4 5" id="KW-0472">Membrane</keyword>